<feature type="chain" id="PRO_5003506973" description="MxaA protein" evidence="1">
    <location>
        <begin position="31"/>
        <end position="314"/>
    </location>
</feature>
<dbReference type="Proteomes" id="UP000005667">
    <property type="component" value="Plasmid AZO_p1"/>
</dbReference>
<dbReference type="AlphaFoldDB" id="G7Z9U1"/>
<organism evidence="2 3">
    <name type="scientific">Azospirillum lipoferum (strain 4B)</name>
    <dbReference type="NCBI Taxonomy" id="862719"/>
    <lineage>
        <taxon>Bacteria</taxon>
        <taxon>Pseudomonadati</taxon>
        <taxon>Pseudomonadota</taxon>
        <taxon>Alphaproteobacteria</taxon>
        <taxon>Rhodospirillales</taxon>
        <taxon>Azospirillaceae</taxon>
        <taxon>Azospirillum</taxon>
    </lineage>
</organism>
<keyword evidence="2" id="KW-0614">Plasmid</keyword>
<feature type="signal peptide" evidence="1">
    <location>
        <begin position="1"/>
        <end position="30"/>
    </location>
</feature>
<dbReference type="HOGENOM" id="CLU_076860_0_0_5"/>
<name>G7Z9U1_AZOL4</name>
<proteinExistence type="predicted"/>
<dbReference type="EMBL" id="FQ311869">
    <property type="protein sequence ID" value="CBS89143.1"/>
    <property type="molecule type" value="Genomic_DNA"/>
</dbReference>
<geneLocation type="plasmid" evidence="2 3">
    <name>AZO_p1</name>
</geneLocation>
<evidence type="ECO:0000313" key="3">
    <source>
        <dbReference type="Proteomes" id="UP000005667"/>
    </source>
</evidence>
<evidence type="ECO:0000313" key="2">
    <source>
        <dbReference type="EMBL" id="CBS89143.1"/>
    </source>
</evidence>
<gene>
    <name evidence="2" type="ordered locus">AZOLI_p10954</name>
</gene>
<evidence type="ECO:0000256" key="1">
    <source>
        <dbReference type="SAM" id="SignalP"/>
    </source>
</evidence>
<dbReference type="OrthoDB" id="5608210at2"/>
<accession>G7Z9U1</accession>
<reference evidence="3" key="1">
    <citation type="journal article" date="2011" name="PLoS Genet.">
        <title>Azospirillum genomes reveal transition of bacteria from aquatic to terrestrial environments.</title>
        <authorList>
            <person name="Wisniewski-Dye F."/>
            <person name="Borziak K."/>
            <person name="Khalsa-Moyers G."/>
            <person name="Alexandre G."/>
            <person name="Sukharnikov L.O."/>
            <person name="Wuichet K."/>
            <person name="Hurst G.B."/>
            <person name="McDonald W.H."/>
            <person name="Robertson J.S."/>
            <person name="Barbe V."/>
            <person name="Calteau A."/>
            <person name="Rouy Z."/>
            <person name="Mangenot S."/>
            <person name="Prigent-Combaret C."/>
            <person name="Normand P."/>
            <person name="Boyer M."/>
            <person name="Siguier P."/>
            <person name="Dessaux Y."/>
            <person name="Elmerich C."/>
            <person name="Condemine G."/>
            <person name="Krishnen G."/>
            <person name="Kennedy I."/>
            <person name="Paterson A.H."/>
            <person name="Gonzalez V."/>
            <person name="Mavingui P."/>
            <person name="Zhulin I.B."/>
        </authorList>
    </citation>
    <scope>NUCLEOTIDE SEQUENCE [LARGE SCALE GENOMIC DNA]</scope>
    <source>
        <strain evidence="3">4B</strain>
    </source>
</reference>
<protein>
    <recommendedName>
        <fullName evidence="4">MxaA protein</fullName>
    </recommendedName>
</protein>
<sequence>MSPAMRLPSALSLVLAIIAGSAMGPLPAAAAVRSVELSGPRPFGVFIGDVIRHEVTITADPGLRMVAASLPRPGPLTYWLDLRGIDLEDLGTGGGVRRHRLHLEYQSFYAPLETLALEIPAFTLTLQDGDERAEATVPAWRFLTSSLREIRPQRDETGTYLRPDAAPRSVPLTGWLVATGGSGGSALLLAGLIARHRGWWPFRTRARRPFARAVRELRHSLRNRADERTFRTALQTLHRAFDATAKRRLLSEDLPIFFDAAPTFRPLQGDIERFFAASRQAFFRSDDAAAVRLLPPEALLVLAGRLAAAERAAG</sequence>
<evidence type="ECO:0008006" key="4">
    <source>
        <dbReference type="Google" id="ProtNLM"/>
    </source>
</evidence>
<keyword evidence="1" id="KW-0732">Signal</keyword>
<keyword evidence="3" id="KW-1185">Reference proteome</keyword>
<dbReference type="KEGG" id="ali:AZOLI_p10954"/>